<name>A0A0A9BK19_ARUDO</name>
<organism evidence="1">
    <name type="scientific">Arundo donax</name>
    <name type="common">Giant reed</name>
    <name type="synonym">Donax arundinaceus</name>
    <dbReference type="NCBI Taxonomy" id="35708"/>
    <lineage>
        <taxon>Eukaryota</taxon>
        <taxon>Viridiplantae</taxon>
        <taxon>Streptophyta</taxon>
        <taxon>Embryophyta</taxon>
        <taxon>Tracheophyta</taxon>
        <taxon>Spermatophyta</taxon>
        <taxon>Magnoliopsida</taxon>
        <taxon>Liliopsida</taxon>
        <taxon>Poales</taxon>
        <taxon>Poaceae</taxon>
        <taxon>PACMAD clade</taxon>
        <taxon>Arundinoideae</taxon>
        <taxon>Arundineae</taxon>
        <taxon>Arundo</taxon>
    </lineage>
</organism>
<dbReference type="EMBL" id="GBRH01236335">
    <property type="protein sequence ID" value="JAD61560.1"/>
    <property type="molecule type" value="Transcribed_RNA"/>
</dbReference>
<dbReference type="AlphaFoldDB" id="A0A0A9BK19"/>
<reference evidence="1" key="2">
    <citation type="journal article" date="2015" name="Data Brief">
        <title>Shoot transcriptome of the giant reed, Arundo donax.</title>
        <authorList>
            <person name="Barrero R.A."/>
            <person name="Guerrero F.D."/>
            <person name="Moolhuijzen P."/>
            <person name="Goolsby J.A."/>
            <person name="Tidwell J."/>
            <person name="Bellgard S.E."/>
            <person name="Bellgard M.I."/>
        </authorList>
    </citation>
    <scope>NUCLEOTIDE SEQUENCE</scope>
    <source>
        <tissue evidence="1">Shoot tissue taken approximately 20 cm above the soil surface</tissue>
    </source>
</reference>
<evidence type="ECO:0000313" key="1">
    <source>
        <dbReference type="EMBL" id="JAD61560.1"/>
    </source>
</evidence>
<protein>
    <submittedName>
        <fullName evidence="1">Uncharacterized protein</fullName>
    </submittedName>
</protein>
<reference evidence="1" key="1">
    <citation type="submission" date="2014-09" db="EMBL/GenBank/DDBJ databases">
        <authorList>
            <person name="Magalhaes I.L.F."/>
            <person name="Oliveira U."/>
            <person name="Santos F.R."/>
            <person name="Vidigal T.H.D.A."/>
            <person name="Brescovit A.D."/>
            <person name="Santos A.J."/>
        </authorList>
    </citation>
    <scope>NUCLEOTIDE SEQUENCE</scope>
    <source>
        <tissue evidence="1">Shoot tissue taken approximately 20 cm above the soil surface</tissue>
    </source>
</reference>
<accession>A0A0A9BK19</accession>
<proteinExistence type="predicted"/>
<sequence length="22" mass="2495">MQTKLAESDNDANSVFTVVLRR</sequence>